<accession>A0A2Z3GT37</accession>
<dbReference type="InterPro" id="IPR017504">
    <property type="entry name" value="CHP03067_Planctomycetes"/>
</dbReference>
<dbReference type="AlphaFoldDB" id="A0A2Z3GT37"/>
<dbReference type="RefSeq" id="WP_010037101.1">
    <property type="nucleotide sequence ID" value="NZ_CP025958.1"/>
</dbReference>
<name>A0A2Z3GT37_9BACT</name>
<reference evidence="1 2" key="1">
    <citation type="submission" date="2018-01" db="EMBL/GenBank/DDBJ databases">
        <title>G. obscuriglobus.</title>
        <authorList>
            <person name="Franke J."/>
            <person name="Blomberg W."/>
            <person name="Selmecki A."/>
        </authorList>
    </citation>
    <scope>NUCLEOTIDE SEQUENCE [LARGE SCALE GENOMIC DNA]</scope>
    <source>
        <strain evidence="1 2">DSM 5831</strain>
    </source>
</reference>
<dbReference type="NCBIfam" id="TIGR03067">
    <property type="entry name" value="Planc_TIGR03067"/>
    <property type="match status" value="1"/>
</dbReference>
<evidence type="ECO:0000313" key="2">
    <source>
        <dbReference type="Proteomes" id="UP000245802"/>
    </source>
</evidence>
<keyword evidence="2" id="KW-1185">Reference proteome</keyword>
<dbReference type="OrthoDB" id="292826at2"/>
<protein>
    <submittedName>
        <fullName evidence="1">TIGR03067 domain-containing protein</fullName>
    </submittedName>
</protein>
<dbReference type="Proteomes" id="UP000245802">
    <property type="component" value="Chromosome"/>
</dbReference>
<proteinExistence type="predicted"/>
<dbReference type="EMBL" id="CP025958">
    <property type="protein sequence ID" value="AWM35681.1"/>
    <property type="molecule type" value="Genomic_DNA"/>
</dbReference>
<sequence>MQRRIALLSVVFATIVLLNGCSRSPSGPGVGANVDPRAKADELAALAGTWVYERQIVEGKEIPAAEMGRSTIVIREDTMTREVHRADGQRLSPIKSTIWVDPTASPKQMDDDAAMPFGKKRRPGIYKLEGDRLTVCYDNTGAQRPTSFDSPANSSLVLTVLRRQGK</sequence>
<evidence type="ECO:0000313" key="1">
    <source>
        <dbReference type="EMBL" id="AWM35681.1"/>
    </source>
</evidence>
<organism evidence="1 2">
    <name type="scientific">Gemmata obscuriglobus</name>
    <dbReference type="NCBI Taxonomy" id="114"/>
    <lineage>
        <taxon>Bacteria</taxon>
        <taxon>Pseudomonadati</taxon>
        <taxon>Planctomycetota</taxon>
        <taxon>Planctomycetia</taxon>
        <taxon>Gemmatales</taxon>
        <taxon>Gemmataceae</taxon>
        <taxon>Gemmata</taxon>
    </lineage>
</organism>
<gene>
    <name evidence="1" type="ORF">C1280_00680</name>
</gene>
<dbReference type="KEGG" id="gog:C1280_00680"/>